<dbReference type="Gene3D" id="3.40.190.10">
    <property type="entry name" value="Periplasmic binding protein-like II"/>
    <property type="match status" value="2"/>
</dbReference>
<sequence length="314" mass="33058">MFMNNTLRLTAVALAFAGVAEAQTVSIGTNPQGSVAYATGSALAKVAIEQADIRMRVVPQGGPNVVVPIVNAGEMEFSIANGVVAANAYGGVGEFSRPNENIRVAAVLFPLYSGFMVRADSDINTLSDLAGRRLASDFLQQKGAQLNSESVLRTVGLTYDDVQRVPVPSGVRGVEDFEAGNVDATFFSLSSGRTLQADATIGGIRILAVENSDEALANLTEVYKGAWIETVEPGPNFPGIHEPTGAFTTPFVVLANANVSDDLVYDFIKALHDNKPALVAAAGAFEGFDPARMNADIGVPFHPGAERFFAEMGM</sequence>
<feature type="chain" id="PRO_5046508151" evidence="1">
    <location>
        <begin position="23"/>
        <end position="314"/>
    </location>
</feature>
<comment type="caution">
    <text evidence="2">The sequence shown here is derived from an EMBL/GenBank/DDBJ whole genome shotgun (WGS) entry which is preliminary data.</text>
</comment>
<keyword evidence="1" id="KW-0732">Signal</keyword>
<dbReference type="SUPFAM" id="SSF53850">
    <property type="entry name" value="Periplasmic binding protein-like II"/>
    <property type="match status" value="1"/>
</dbReference>
<dbReference type="InterPro" id="IPR011852">
    <property type="entry name" value="TRAP_TAXI"/>
</dbReference>
<proteinExistence type="predicted"/>
<evidence type="ECO:0000313" key="2">
    <source>
        <dbReference type="EMBL" id="MDD7972691.1"/>
    </source>
</evidence>
<dbReference type="PANTHER" id="PTHR42941:SF1">
    <property type="entry name" value="SLL1037 PROTEIN"/>
    <property type="match status" value="1"/>
</dbReference>
<reference evidence="2" key="1">
    <citation type="submission" date="2023-02" db="EMBL/GenBank/DDBJ databases">
        <title>Description of Roseinatronobacter alkalisoli sp. nov., an alkaliphilic bacerium isolated from soda soil.</title>
        <authorList>
            <person name="Wei W."/>
        </authorList>
    </citation>
    <scope>NUCLEOTIDE SEQUENCE</scope>
    <source>
        <strain evidence="2">HJB301</strain>
    </source>
</reference>
<dbReference type="Pfam" id="PF16868">
    <property type="entry name" value="NMT1_3"/>
    <property type="match status" value="1"/>
</dbReference>
<protein>
    <submittedName>
        <fullName evidence="2">TAXI family TRAP transporter solute-binding subunit</fullName>
    </submittedName>
</protein>
<gene>
    <name evidence="2" type="ORF">PUT78_16455</name>
</gene>
<dbReference type="RefSeq" id="WP_274353368.1">
    <property type="nucleotide sequence ID" value="NZ_JAQZSM010000018.1"/>
</dbReference>
<evidence type="ECO:0000313" key="3">
    <source>
        <dbReference type="Proteomes" id="UP001431784"/>
    </source>
</evidence>
<dbReference type="EMBL" id="JAQZSM010000018">
    <property type="protein sequence ID" value="MDD7972691.1"/>
    <property type="molecule type" value="Genomic_DNA"/>
</dbReference>
<dbReference type="NCBIfam" id="TIGR02122">
    <property type="entry name" value="TRAP_TAXI"/>
    <property type="match status" value="1"/>
</dbReference>
<accession>A0ABT5TE89</accession>
<feature type="signal peptide" evidence="1">
    <location>
        <begin position="1"/>
        <end position="22"/>
    </location>
</feature>
<name>A0ABT5TE89_9RHOB</name>
<keyword evidence="3" id="KW-1185">Reference proteome</keyword>
<evidence type="ECO:0000256" key="1">
    <source>
        <dbReference type="SAM" id="SignalP"/>
    </source>
</evidence>
<dbReference type="Proteomes" id="UP001431784">
    <property type="component" value="Unassembled WGS sequence"/>
</dbReference>
<organism evidence="2 3">
    <name type="scientific">Roseinatronobacter alkalisoli</name>
    <dbReference type="NCBI Taxonomy" id="3028235"/>
    <lineage>
        <taxon>Bacteria</taxon>
        <taxon>Pseudomonadati</taxon>
        <taxon>Pseudomonadota</taxon>
        <taxon>Alphaproteobacteria</taxon>
        <taxon>Rhodobacterales</taxon>
        <taxon>Paracoccaceae</taxon>
        <taxon>Roseinatronobacter</taxon>
    </lineage>
</organism>
<dbReference type="PANTHER" id="PTHR42941">
    <property type="entry name" value="SLL1037 PROTEIN"/>
    <property type="match status" value="1"/>
</dbReference>